<dbReference type="InParanoid" id="A0A067NHK0"/>
<dbReference type="AlphaFoldDB" id="A0A067NHK0"/>
<sequence>MGFKITEYSLSSSGFSSSLPSHLPSPSSSSIRSNPLILPFPYPLLSDFDYSSHFYDLVMNGDQATIEYVLFMTFEVAEMNRRRSANMGTSAALTQHQSTALITKLSGNHAETVIMKLFPKAIDDAVNGANDDQVPSCKRRTTHEPVVSIANQSRSVPPPQTFPIVKPSPFVQHRGRKVDRLTLAALLAANLHGSTPPFAGHR</sequence>
<dbReference type="VEuPathDB" id="FungiDB:PLEOSDRAFT_159643"/>
<proteinExistence type="predicted"/>
<gene>
    <name evidence="2" type="ORF">PLEOSDRAFT_159643</name>
</gene>
<accession>A0A067NHK0</accession>
<dbReference type="Proteomes" id="UP000027073">
    <property type="component" value="Unassembled WGS sequence"/>
</dbReference>
<name>A0A067NHK0_PLEO1</name>
<reference evidence="3" key="1">
    <citation type="journal article" date="2014" name="Proc. Natl. Acad. Sci. U.S.A.">
        <title>Extensive sampling of basidiomycete genomes demonstrates inadequacy of the white-rot/brown-rot paradigm for wood decay fungi.</title>
        <authorList>
            <person name="Riley R."/>
            <person name="Salamov A.A."/>
            <person name="Brown D.W."/>
            <person name="Nagy L.G."/>
            <person name="Floudas D."/>
            <person name="Held B.W."/>
            <person name="Levasseur A."/>
            <person name="Lombard V."/>
            <person name="Morin E."/>
            <person name="Otillar R."/>
            <person name="Lindquist E.A."/>
            <person name="Sun H."/>
            <person name="LaButti K.M."/>
            <person name="Schmutz J."/>
            <person name="Jabbour D."/>
            <person name="Luo H."/>
            <person name="Baker S.E."/>
            <person name="Pisabarro A.G."/>
            <person name="Walton J.D."/>
            <person name="Blanchette R.A."/>
            <person name="Henrissat B."/>
            <person name="Martin F."/>
            <person name="Cullen D."/>
            <person name="Hibbett D.S."/>
            <person name="Grigoriev I.V."/>
        </authorList>
    </citation>
    <scope>NUCLEOTIDE SEQUENCE [LARGE SCALE GENOMIC DNA]</scope>
    <source>
        <strain evidence="3">PC15</strain>
    </source>
</reference>
<protein>
    <submittedName>
        <fullName evidence="2">Uncharacterized protein</fullName>
    </submittedName>
</protein>
<organism evidence="2 3">
    <name type="scientific">Pleurotus ostreatus (strain PC15)</name>
    <name type="common">Oyster mushroom</name>
    <dbReference type="NCBI Taxonomy" id="1137138"/>
    <lineage>
        <taxon>Eukaryota</taxon>
        <taxon>Fungi</taxon>
        <taxon>Dikarya</taxon>
        <taxon>Basidiomycota</taxon>
        <taxon>Agaricomycotina</taxon>
        <taxon>Agaricomycetes</taxon>
        <taxon>Agaricomycetidae</taxon>
        <taxon>Agaricales</taxon>
        <taxon>Pleurotineae</taxon>
        <taxon>Pleurotaceae</taxon>
        <taxon>Pleurotus</taxon>
    </lineage>
</organism>
<evidence type="ECO:0000313" key="3">
    <source>
        <dbReference type="Proteomes" id="UP000027073"/>
    </source>
</evidence>
<evidence type="ECO:0000313" key="2">
    <source>
        <dbReference type="EMBL" id="KDQ26440.1"/>
    </source>
</evidence>
<dbReference type="HOGENOM" id="CLU_1355141_0_0_1"/>
<evidence type="ECO:0000256" key="1">
    <source>
        <dbReference type="SAM" id="MobiDB-lite"/>
    </source>
</evidence>
<feature type="region of interest" description="Disordered" evidence="1">
    <location>
        <begin position="11"/>
        <end position="31"/>
    </location>
</feature>
<dbReference type="EMBL" id="KL198009">
    <property type="protein sequence ID" value="KDQ26440.1"/>
    <property type="molecule type" value="Genomic_DNA"/>
</dbReference>